<organism evidence="2 3">
    <name type="scientific">Frigoriglobus tundricola</name>
    <dbReference type="NCBI Taxonomy" id="2774151"/>
    <lineage>
        <taxon>Bacteria</taxon>
        <taxon>Pseudomonadati</taxon>
        <taxon>Planctomycetota</taxon>
        <taxon>Planctomycetia</taxon>
        <taxon>Gemmatales</taxon>
        <taxon>Gemmataceae</taxon>
        <taxon>Frigoriglobus</taxon>
    </lineage>
</organism>
<evidence type="ECO:0000313" key="3">
    <source>
        <dbReference type="Proteomes" id="UP000503447"/>
    </source>
</evidence>
<protein>
    <submittedName>
        <fullName evidence="2">Uncharacterized protein</fullName>
    </submittedName>
</protein>
<evidence type="ECO:0000313" key="2">
    <source>
        <dbReference type="EMBL" id="QJW94590.1"/>
    </source>
</evidence>
<feature type="compositionally biased region" description="Basic and acidic residues" evidence="1">
    <location>
        <begin position="131"/>
        <end position="143"/>
    </location>
</feature>
<proteinExistence type="predicted"/>
<dbReference type="EMBL" id="CP053452">
    <property type="protein sequence ID" value="QJW94590.1"/>
    <property type="molecule type" value="Genomic_DNA"/>
</dbReference>
<keyword evidence="3" id="KW-1185">Reference proteome</keyword>
<dbReference type="Proteomes" id="UP000503447">
    <property type="component" value="Chromosome"/>
</dbReference>
<name>A0A6M5YMM2_9BACT</name>
<dbReference type="KEGG" id="ftj:FTUN_2111"/>
<dbReference type="AlphaFoldDB" id="A0A6M5YMM2"/>
<feature type="region of interest" description="Disordered" evidence="1">
    <location>
        <begin position="64"/>
        <end position="88"/>
    </location>
</feature>
<sequence>MSGSPANFAAGAASVPIGGASHAGSVGARRADHRRPSAARAEAGVEPRDREVALVAAVVTRQRIDGHADESAPPADRGEEHLVGGPDAGERRGLFGHALFRAQVAHQRHPERGVGQFVCLDSLTRRVVAQKRDARAQPRRRDPIGVQHHHPAGPVPAAAVPPQRPGHLCQFGVARLRAEIGERLLERRVGAVPRVAPHLAVGLLRLLVGRGEERATVFLRQRLPVQVVRAGEARPARPLAAPVLVDDHPAERLHARGNPDRVVRPEDQFSRFVGRLVTHAVVRRFGGREDVVGRLLGVEVGRPRGEEDHDRAIAFRCSEHGEFSCCRRLSHLARDGQDAFGPASRRGRDGRVGKSKCLLRFPRRMGTFYIRTPTTPPQCLRPPGTRQ</sequence>
<accession>A0A6M5YMM2</accession>
<reference evidence="3" key="1">
    <citation type="submission" date="2020-05" db="EMBL/GenBank/DDBJ databases">
        <title>Frigoriglobus tundricola gen. nov., sp. nov., a psychrotolerant cellulolytic planctomycete of the family Gemmataceae with two divergent copies of 16S rRNA gene.</title>
        <authorList>
            <person name="Kulichevskaya I.S."/>
            <person name="Ivanova A.A."/>
            <person name="Naumoff D.G."/>
            <person name="Beletsky A.V."/>
            <person name="Rijpstra W.I.C."/>
            <person name="Sinninghe Damste J.S."/>
            <person name="Mardanov A.V."/>
            <person name="Ravin N.V."/>
            <person name="Dedysh S.N."/>
        </authorList>
    </citation>
    <scope>NUCLEOTIDE SEQUENCE [LARGE SCALE GENOMIC DNA]</scope>
    <source>
        <strain evidence="3">PL17</strain>
    </source>
</reference>
<gene>
    <name evidence="2" type="ORF">FTUN_2111</name>
</gene>
<feature type="region of interest" description="Disordered" evidence="1">
    <location>
        <begin position="1"/>
        <end position="47"/>
    </location>
</feature>
<feature type="region of interest" description="Disordered" evidence="1">
    <location>
        <begin position="131"/>
        <end position="151"/>
    </location>
</feature>
<evidence type="ECO:0000256" key="1">
    <source>
        <dbReference type="SAM" id="MobiDB-lite"/>
    </source>
</evidence>